<evidence type="ECO:0000313" key="8">
    <source>
        <dbReference type="EMBL" id="OLA39351.1"/>
    </source>
</evidence>
<dbReference type="InterPro" id="IPR029063">
    <property type="entry name" value="SAM-dependent_MTases_sf"/>
</dbReference>
<dbReference type="PROSITE" id="PS51679">
    <property type="entry name" value="SAM_MT_C5"/>
    <property type="match status" value="1"/>
</dbReference>
<keyword evidence="2 6" id="KW-0489">Methyltransferase</keyword>
<dbReference type="GO" id="GO:0032259">
    <property type="term" value="P:methylation"/>
    <property type="evidence" value="ECO:0007669"/>
    <property type="project" value="UniProtKB-KW"/>
</dbReference>
<dbReference type="AlphaFoldDB" id="A0A1Q6RAH0"/>
<dbReference type="GO" id="GO:0003886">
    <property type="term" value="F:DNA (cytosine-5-)-methyltransferase activity"/>
    <property type="evidence" value="ECO:0007669"/>
    <property type="project" value="UniProtKB-EC"/>
</dbReference>
<organism evidence="8 9">
    <name type="scientific">Phascolarctobacterium succinatutens</name>
    <dbReference type="NCBI Taxonomy" id="626940"/>
    <lineage>
        <taxon>Bacteria</taxon>
        <taxon>Bacillati</taxon>
        <taxon>Bacillota</taxon>
        <taxon>Negativicutes</taxon>
        <taxon>Acidaminococcales</taxon>
        <taxon>Acidaminococcaceae</taxon>
        <taxon>Phascolarctobacterium</taxon>
    </lineage>
</organism>
<evidence type="ECO:0000256" key="6">
    <source>
        <dbReference type="PROSITE-ProRule" id="PRU01016"/>
    </source>
</evidence>
<dbReference type="Pfam" id="PF00145">
    <property type="entry name" value="DNA_methylase"/>
    <property type="match status" value="2"/>
</dbReference>
<evidence type="ECO:0000256" key="3">
    <source>
        <dbReference type="ARBA" id="ARBA00022679"/>
    </source>
</evidence>
<evidence type="ECO:0000256" key="2">
    <source>
        <dbReference type="ARBA" id="ARBA00022603"/>
    </source>
</evidence>
<evidence type="ECO:0000256" key="7">
    <source>
        <dbReference type="RuleBase" id="RU000416"/>
    </source>
</evidence>
<dbReference type="PANTHER" id="PTHR46098:SF1">
    <property type="entry name" value="TRNA (CYTOSINE(38)-C(5))-METHYLTRANSFERASE"/>
    <property type="match status" value="1"/>
</dbReference>
<keyword evidence="3 6" id="KW-0808">Transferase</keyword>
<comment type="similarity">
    <text evidence="6 7">Belongs to the class I-like SAM-binding methyltransferase superfamily. C5-methyltransferase family.</text>
</comment>
<dbReference type="Proteomes" id="UP000186777">
    <property type="component" value="Unassembled WGS sequence"/>
</dbReference>
<dbReference type="InterPro" id="IPR001525">
    <property type="entry name" value="C5_MeTfrase"/>
</dbReference>
<evidence type="ECO:0000256" key="5">
    <source>
        <dbReference type="ARBA" id="ARBA00022747"/>
    </source>
</evidence>
<dbReference type="EC" id="2.1.1.37" evidence="1"/>
<proteinExistence type="inferred from homology"/>
<dbReference type="Gene3D" id="3.90.120.10">
    <property type="entry name" value="DNA Methylase, subunit A, domain 2"/>
    <property type="match status" value="1"/>
</dbReference>
<evidence type="ECO:0000256" key="4">
    <source>
        <dbReference type="ARBA" id="ARBA00022691"/>
    </source>
</evidence>
<gene>
    <name evidence="8" type="ORF">BHW43_00185</name>
</gene>
<name>A0A1Q6RAH0_9FIRM</name>
<evidence type="ECO:0000313" key="9">
    <source>
        <dbReference type="Proteomes" id="UP000186777"/>
    </source>
</evidence>
<dbReference type="InterPro" id="IPR050750">
    <property type="entry name" value="C5-MTase"/>
</dbReference>
<keyword evidence="4 6" id="KW-0949">S-adenosyl-L-methionine</keyword>
<comment type="caution">
    <text evidence="8">The sequence shown here is derived from an EMBL/GenBank/DDBJ whole genome shotgun (WGS) entry which is preliminary data.</text>
</comment>
<keyword evidence="5" id="KW-0680">Restriction system</keyword>
<dbReference type="Gene3D" id="3.40.50.150">
    <property type="entry name" value="Vaccinia Virus protein VP39"/>
    <property type="match status" value="1"/>
</dbReference>
<dbReference type="GO" id="GO:0009307">
    <property type="term" value="P:DNA restriction-modification system"/>
    <property type="evidence" value="ECO:0007669"/>
    <property type="project" value="UniProtKB-KW"/>
</dbReference>
<dbReference type="SUPFAM" id="SSF53335">
    <property type="entry name" value="S-adenosyl-L-methionine-dependent methyltransferases"/>
    <property type="match status" value="1"/>
</dbReference>
<dbReference type="PRINTS" id="PR00105">
    <property type="entry name" value="C5METTRFRASE"/>
</dbReference>
<reference evidence="8 9" key="1">
    <citation type="journal article" date="2016" name="Nat. Biotechnol.">
        <title>Measurement of bacterial replication rates in microbial communities.</title>
        <authorList>
            <person name="Brown C.T."/>
            <person name="Olm M.R."/>
            <person name="Thomas B.C."/>
            <person name="Banfield J.F."/>
        </authorList>
    </citation>
    <scope>NUCLEOTIDE SEQUENCE [LARGE SCALE GENOMIC DNA]</scope>
    <source>
        <strain evidence="8">46_33</strain>
    </source>
</reference>
<dbReference type="NCBIfam" id="TIGR00675">
    <property type="entry name" value="dcm"/>
    <property type="match status" value="1"/>
</dbReference>
<accession>A0A1Q6RAH0</accession>
<sequence length="450" mass="49823">MWSGGVDVKFVDFFAGIGGIRLGLEQAGHKCVGFCEFDKYARTAYKAMYDTEGEWENHDVRTVKPYDVPAADLWCFGFPCQDISVAGKQKGLQEGERSGLFYEIMRLLAGRRQEDRPRWLLVENVKNLLSIGSGFDFARLLCEVGGHGYSLQWDTLNSKNFGVPQNRERVFIVGHLGNIRGREVFPLRPTDGENPCELNEITQGVADAQRIYDSSGLARTLKGESGGQGGKTGLYAVKVLKPYGSTGGVCGLKIAENKTGIASTCVARDYKGISRHDGNAVVCMSIRGQKLQKQIDVAPTIDTGCRDNLTRKQTCCAVLTPDREEKRQNGRRIKEPGEPSFTLTAQDRQGVAIYQRPRGYNKGGMHDVAPALSISAWQENNLLADGIRIRRLTPRECWRLQGFPDEYFDKAKAAGISDTQLYKQAGNGVTVNVARAIGERLKEIEKNETL</sequence>
<feature type="active site" evidence="6">
    <location>
        <position position="80"/>
    </location>
</feature>
<protein>
    <recommendedName>
        <fullName evidence="1">DNA (cytosine-5-)-methyltransferase</fullName>
        <ecNumber evidence="1">2.1.1.37</ecNumber>
    </recommendedName>
</protein>
<dbReference type="EMBL" id="MNTG01000001">
    <property type="protein sequence ID" value="OLA39351.1"/>
    <property type="molecule type" value="Genomic_DNA"/>
</dbReference>
<dbReference type="STRING" id="626940.BHW43_00185"/>
<evidence type="ECO:0000256" key="1">
    <source>
        <dbReference type="ARBA" id="ARBA00011975"/>
    </source>
</evidence>
<dbReference type="PANTHER" id="PTHR46098">
    <property type="entry name" value="TRNA (CYTOSINE(38)-C(5))-METHYLTRANSFERASE"/>
    <property type="match status" value="1"/>
</dbReference>